<gene>
    <name evidence="3" type="ORF">Plil01_000813300</name>
</gene>
<organism evidence="3 4">
    <name type="scientific">Phytophthora lilii</name>
    <dbReference type="NCBI Taxonomy" id="2077276"/>
    <lineage>
        <taxon>Eukaryota</taxon>
        <taxon>Sar</taxon>
        <taxon>Stramenopiles</taxon>
        <taxon>Oomycota</taxon>
        <taxon>Peronosporomycetes</taxon>
        <taxon>Peronosporales</taxon>
        <taxon>Peronosporaceae</taxon>
        <taxon>Phytophthora</taxon>
    </lineage>
</organism>
<keyword evidence="2" id="KW-0812">Transmembrane</keyword>
<reference evidence="3" key="1">
    <citation type="submission" date="2023-04" db="EMBL/GenBank/DDBJ databases">
        <title>Phytophthora lilii NBRC 32176.</title>
        <authorList>
            <person name="Ichikawa N."/>
            <person name="Sato H."/>
            <person name="Tonouchi N."/>
        </authorList>
    </citation>
    <scope>NUCLEOTIDE SEQUENCE</scope>
    <source>
        <strain evidence="3">NBRC 32176</strain>
    </source>
</reference>
<evidence type="ECO:0000313" key="4">
    <source>
        <dbReference type="Proteomes" id="UP001165083"/>
    </source>
</evidence>
<dbReference type="Proteomes" id="UP001165083">
    <property type="component" value="Unassembled WGS sequence"/>
</dbReference>
<dbReference type="SUPFAM" id="SSF53335">
    <property type="entry name" value="S-adenosyl-L-methionine-dependent methyltransferases"/>
    <property type="match status" value="1"/>
</dbReference>
<dbReference type="CDD" id="cd02440">
    <property type="entry name" value="AdoMet_MTases"/>
    <property type="match status" value="1"/>
</dbReference>
<name>A0A9W6WWY3_9STRA</name>
<keyword evidence="2" id="KW-1133">Transmembrane helix</keyword>
<comment type="caution">
    <text evidence="3">The sequence shown here is derived from an EMBL/GenBank/DDBJ whole genome shotgun (WGS) entry which is preliminary data.</text>
</comment>
<feature type="region of interest" description="Disordered" evidence="1">
    <location>
        <begin position="1"/>
        <end position="34"/>
    </location>
</feature>
<dbReference type="GO" id="GO:0005634">
    <property type="term" value="C:nucleus"/>
    <property type="evidence" value="ECO:0007669"/>
    <property type="project" value="TreeGrafter"/>
</dbReference>
<dbReference type="Pfam" id="PF10294">
    <property type="entry name" value="Methyltransf_16"/>
    <property type="match status" value="1"/>
</dbReference>
<protein>
    <submittedName>
        <fullName evidence="3">Unnamed protein product</fullName>
    </submittedName>
</protein>
<dbReference type="OrthoDB" id="407325at2759"/>
<sequence length="206" mass="22634">METARTLRFEYGSRGNGEESQSDTGAPEPNLKRPRIAETSIVEVHLVELIRDLEEANEDNDKHYGLFVWPSALLLSQFVAYQAASLCRGKTVLELGCGTGLPSILTALSGASKVYLTDRADADDIKRNAEANIKMNKLEGRAEFISLAWGAMHVSSEIISVLRSVEVILAADCFYQTEGLTAASVFSVFPGVYLTLIISYLQTLRR</sequence>
<dbReference type="PANTHER" id="PTHR14614">
    <property type="entry name" value="HEPATOCELLULAR CARCINOMA-ASSOCIATED ANTIGEN"/>
    <property type="match status" value="1"/>
</dbReference>
<evidence type="ECO:0000313" key="3">
    <source>
        <dbReference type="EMBL" id="GMF20791.1"/>
    </source>
</evidence>
<dbReference type="PANTHER" id="PTHR14614:SF165">
    <property type="entry name" value="FAM86 N-TERMINAL DOMAIN-CONTAINING PROTEIN"/>
    <property type="match status" value="1"/>
</dbReference>
<dbReference type="EMBL" id="BSXW01000385">
    <property type="protein sequence ID" value="GMF20791.1"/>
    <property type="molecule type" value="Genomic_DNA"/>
</dbReference>
<dbReference type="GO" id="GO:0005737">
    <property type="term" value="C:cytoplasm"/>
    <property type="evidence" value="ECO:0007669"/>
    <property type="project" value="TreeGrafter"/>
</dbReference>
<feature type="transmembrane region" description="Helical" evidence="2">
    <location>
        <begin position="182"/>
        <end position="201"/>
    </location>
</feature>
<proteinExistence type="predicted"/>
<dbReference type="AlphaFoldDB" id="A0A9W6WWY3"/>
<evidence type="ECO:0000256" key="2">
    <source>
        <dbReference type="SAM" id="Phobius"/>
    </source>
</evidence>
<keyword evidence="4" id="KW-1185">Reference proteome</keyword>
<dbReference type="InterPro" id="IPR029063">
    <property type="entry name" value="SAM-dependent_MTases_sf"/>
</dbReference>
<dbReference type="Gene3D" id="3.40.50.150">
    <property type="entry name" value="Vaccinia Virus protein VP39"/>
    <property type="match status" value="1"/>
</dbReference>
<dbReference type="InterPro" id="IPR019410">
    <property type="entry name" value="Methyltransf_16"/>
</dbReference>
<accession>A0A9W6WWY3</accession>
<keyword evidence="2" id="KW-0472">Membrane</keyword>
<evidence type="ECO:0000256" key="1">
    <source>
        <dbReference type="SAM" id="MobiDB-lite"/>
    </source>
</evidence>